<dbReference type="CDD" id="cd08422">
    <property type="entry name" value="PBP2_CrgA_like"/>
    <property type="match status" value="1"/>
</dbReference>
<gene>
    <name evidence="6" type="ORF">DXX92_02190</name>
</gene>
<keyword evidence="2" id="KW-0805">Transcription regulation</keyword>
<dbReference type="InterPro" id="IPR036390">
    <property type="entry name" value="WH_DNA-bd_sf"/>
</dbReference>
<dbReference type="AlphaFoldDB" id="A0A3E0UBP6"/>
<keyword evidence="3" id="KW-0238">DNA-binding</keyword>
<protein>
    <submittedName>
        <fullName evidence="6">LysR family transcriptional regulator</fullName>
    </submittedName>
</protein>
<keyword evidence="4" id="KW-0804">Transcription</keyword>
<dbReference type="InterPro" id="IPR036388">
    <property type="entry name" value="WH-like_DNA-bd_sf"/>
</dbReference>
<dbReference type="SUPFAM" id="SSF46785">
    <property type="entry name" value="Winged helix' DNA-binding domain"/>
    <property type="match status" value="1"/>
</dbReference>
<evidence type="ECO:0000256" key="1">
    <source>
        <dbReference type="ARBA" id="ARBA00009437"/>
    </source>
</evidence>
<evidence type="ECO:0000313" key="6">
    <source>
        <dbReference type="EMBL" id="REL34250.1"/>
    </source>
</evidence>
<dbReference type="InterPro" id="IPR058163">
    <property type="entry name" value="LysR-type_TF_proteobact-type"/>
</dbReference>
<feature type="domain" description="HTH lysR-type" evidence="5">
    <location>
        <begin position="1"/>
        <end position="59"/>
    </location>
</feature>
<dbReference type="FunFam" id="1.10.10.10:FF:000001">
    <property type="entry name" value="LysR family transcriptional regulator"/>
    <property type="match status" value="1"/>
</dbReference>
<evidence type="ECO:0000259" key="5">
    <source>
        <dbReference type="PROSITE" id="PS50931"/>
    </source>
</evidence>
<dbReference type="InterPro" id="IPR000847">
    <property type="entry name" value="LysR_HTH_N"/>
</dbReference>
<dbReference type="GO" id="GO:0003700">
    <property type="term" value="F:DNA-binding transcription factor activity"/>
    <property type="evidence" value="ECO:0007669"/>
    <property type="project" value="InterPro"/>
</dbReference>
<dbReference type="Pfam" id="PF03466">
    <property type="entry name" value="LysR_substrate"/>
    <property type="match status" value="1"/>
</dbReference>
<dbReference type="EMBL" id="QUOV01000001">
    <property type="protein sequence ID" value="REL34250.1"/>
    <property type="molecule type" value="Genomic_DNA"/>
</dbReference>
<dbReference type="PROSITE" id="PS50931">
    <property type="entry name" value="HTH_LYSR"/>
    <property type="match status" value="1"/>
</dbReference>
<proteinExistence type="inferred from homology"/>
<dbReference type="SUPFAM" id="SSF53850">
    <property type="entry name" value="Periplasmic binding protein-like II"/>
    <property type="match status" value="1"/>
</dbReference>
<reference evidence="6 7" key="1">
    <citation type="submission" date="2018-08" db="EMBL/GenBank/DDBJ databases">
        <title>Thalassotalea euphylliae genome.</title>
        <authorList>
            <person name="Summers S."/>
            <person name="Rice S.A."/>
            <person name="Freckelton M.L."/>
            <person name="Nedved B.T."/>
            <person name="Hadfield M.G."/>
        </authorList>
    </citation>
    <scope>NUCLEOTIDE SEQUENCE [LARGE SCALE GENOMIC DNA]</scope>
    <source>
        <strain evidence="6 7">H2</strain>
    </source>
</reference>
<name>A0A3E0UBP6_9GAMM</name>
<evidence type="ECO:0000256" key="4">
    <source>
        <dbReference type="ARBA" id="ARBA00023163"/>
    </source>
</evidence>
<dbReference type="PANTHER" id="PTHR30537:SF5">
    <property type="entry name" value="HTH-TYPE TRANSCRIPTIONAL ACTIVATOR TTDR-RELATED"/>
    <property type="match status" value="1"/>
</dbReference>
<dbReference type="PANTHER" id="PTHR30537">
    <property type="entry name" value="HTH-TYPE TRANSCRIPTIONAL REGULATOR"/>
    <property type="match status" value="1"/>
</dbReference>
<evidence type="ECO:0000313" key="7">
    <source>
        <dbReference type="Proteomes" id="UP000256999"/>
    </source>
</evidence>
<comment type="caution">
    <text evidence="6">The sequence shown here is derived from an EMBL/GenBank/DDBJ whole genome shotgun (WGS) entry which is preliminary data.</text>
</comment>
<evidence type="ECO:0000256" key="3">
    <source>
        <dbReference type="ARBA" id="ARBA00023125"/>
    </source>
</evidence>
<evidence type="ECO:0000256" key="2">
    <source>
        <dbReference type="ARBA" id="ARBA00023015"/>
    </source>
</evidence>
<comment type="similarity">
    <text evidence="1">Belongs to the LysR transcriptional regulatory family.</text>
</comment>
<accession>A0A3E0UBP6</accession>
<organism evidence="6 7">
    <name type="scientific">Thalassotalea euphylliae</name>
    <dbReference type="NCBI Taxonomy" id="1655234"/>
    <lineage>
        <taxon>Bacteria</taxon>
        <taxon>Pseudomonadati</taxon>
        <taxon>Pseudomonadota</taxon>
        <taxon>Gammaproteobacteria</taxon>
        <taxon>Alteromonadales</taxon>
        <taxon>Colwelliaceae</taxon>
        <taxon>Thalassotalea</taxon>
    </lineage>
</organism>
<dbReference type="Gene3D" id="3.40.190.290">
    <property type="match status" value="1"/>
</dbReference>
<dbReference type="Proteomes" id="UP000256999">
    <property type="component" value="Unassembled WGS sequence"/>
</dbReference>
<sequence>MNKLRHMSIFAHIVESGSITETAATLGLSKSVVSQHLSALENDLGVLLIKRTTRKHTLTDAGRAFYHSCQEINKLTEHAWQQAQESLICPQGKVRITAPNALMDIIIAPAIGELIRKHPLLEPELISCDTPVDLLAENIDIAIRVGSSSMSNIKQRRIGQFRDVLCGSTELLRKSDASQAKYIANHWQGQQIEHRFIDKNGKTVSFEATAHCRANSFYTCLTLLKQGTGIGLIPDFHFYQSAPQLQEVFPDLQLEANPVYALHTYDRYLPAGIKACIEAIEQQLTDCYTVQGY</sequence>
<dbReference type="GO" id="GO:0006351">
    <property type="term" value="P:DNA-templated transcription"/>
    <property type="evidence" value="ECO:0007669"/>
    <property type="project" value="TreeGrafter"/>
</dbReference>
<dbReference type="Pfam" id="PF00126">
    <property type="entry name" value="HTH_1"/>
    <property type="match status" value="1"/>
</dbReference>
<dbReference type="InterPro" id="IPR005119">
    <property type="entry name" value="LysR_subst-bd"/>
</dbReference>
<dbReference type="OrthoDB" id="5825379at2"/>
<dbReference type="Gene3D" id="1.10.10.10">
    <property type="entry name" value="Winged helix-like DNA-binding domain superfamily/Winged helix DNA-binding domain"/>
    <property type="match status" value="1"/>
</dbReference>
<dbReference type="RefSeq" id="WP_115998927.1">
    <property type="nucleotide sequence ID" value="NZ_QUOV01000001.1"/>
</dbReference>
<dbReference type="GO" id="GO:0043565">
    <property type="term" value="F:sequence-specific DNA binding"/>
    <property type="evidence" value="ECO:0007669"/>
    <property type="project" value="TreeGrafter"/>
</dbReference>